<organism evidence="2">
    <name type="scientific">Blastobotrys adeninivorans</name>
    <name type="common">Yeast</name>
    <name type="synonym">Arxula adeninivorans</name>
    <dbReference type="NCBI Taxonomy" id="409370"/>
    <lineage>
        <taxon>Eukaryota</taxon>
        <taxon>Fungi</taxon>
        <taxon>Dikarya</taxon>
        <taxon>Ascomycota</taxon>
        <taxon>Saccharomycotina</taxon>
        <taxon>Dipodascomycetes</taxon>
        <taxon>Dipodascales</taxon>
        <taxon>Trichomonascaceae</taxon>
        <taxon>Blastobotrys</taxon>
    </lineage>
</organism>
<dbReference type="EMBL" id="HG937693">
    <property type="protein sequence ID" value="CDP34559.1"/>
    <property type="molecule type" value="Genomic_DNA"/>
</dbReference>
<dbReference type="AlphaFoldDB" id="A0A060T1B1"/>
<proteinExistence type="predicted"/>
<accession>A0A060T1B1</accession>
<feature type="region of interest" description="Disordered" evidence="1">
    <location>
        <begin position="1"/>
        <end position="61"/>
    </location>
</feature>
<protein>
    <submittedName>
        <fullName evidence="2">ARAD1C15246p</fullName>
    </submittedName>
</protein>
<name>A0A060T1B1_BLAAD</name>
<sequence length="61" mass="6555">MSPKFLPLTGSINRADKEEQAVVDSTAPMSIPNPRPRAGSGNAYELSPPLYTEASRPAKKN</sequence>
<reference evidence="2" key="1">
    <citation type="submission" date="2014-02" db="EMBL/GenBank/DDBJ databases">
        <authorList>
            <person name="Genoscope - CEA"/>
        </authorList>
    </citation>
    <scope>NUCLEOTIDE SEQUENCE</scope>
    <source>
        <strain evidence="2">LS3</strain>
    </source>
</reference>
<reference evidence="2" key="2">
    <citation type="submission" date="2014-06" db="EMBL/GenBank/DDBJ databases">
        <title>The complete genome of Blastobotrys (Arxula) adeninivorans LS3 - a yeast of biotechnological interest.</title>
        <authorList>
            <person name="Kunze G."/>
            <person name="Gaillardin C."/>
            <person name="Czernicka M."/>
            <person name="Durrens P."/>
            <person name="Martin T."/>
            <person name="Boer E."/>
            <person name="Gabaldon T."/>
            <person name="Cruz J."/>
            <person name="Talla E."/>
            <person name="Marck C."/>
            <person name="Goffeau A."/>
            <person name="Barbe V."/>
            <person name="Baret P."/>
            <person name="Baronian K."/>
            <person name="Beier S."/>
            <person name="Bleykasten C."/>
            <person name="Bode R."/>
            <person name="Casaregola S."/>
            <person name="Despons L."/>
            <person name="Fairhead C."/>
            <person name="Giersberg M."/>
            <person name="Gierski P."/>
            <person name="Hahnel U."/>
            <person name="Hartmann A."/>
            <person name="Jankowska D."/>
            <person name="Jubin C."/>
            <person name="Jung P."/>
            <person name="Lafontaine I."/>
            <person name="Leh-Louis V."/>
            <person name="Lemaire M."/>
            <person name="Marcet-Houben M."/>
            <person name="Mascher M."/>
            <person name="Morel G."/>
            <person name="Richard G.-F."/>
            <person name="Riechen J."/>
            <person name="Sacerdot C."/>
            <person name="Sarkar A."/>
            <person name="Savel G."/>
            <person name="Schacherer J."/>
            <person name="Sherman D."/>
            <person name="Straub M.-L."/>
            <person name="Stein N."/>
            <person name="Thierry A."/>
            <person name="Trautwein-Schult A."/>
            <person name="Westhof E."/>
            <person name="Worch S."/>
            <person name="Dujon B."/>
            <person name="Souciet J.-L."/>
            <person name="Wincker P."/>
            <person name="Scholz U."/>
            <person name="Neuveglise N."/>
        </authorList>
    </citation>
    <scope>NUCLEOTIDE SEQUENCE</scope>
    <source>
        <strain evidence="2">LS3</strain>
    </source>
</reference>
<evidence type="ECO:0000256" key="1">
    <source>
        <dbReference type="SAM" id="MobiDB-lite"/>
    </source>
</evidence>
<evidence type="ECO:0000313" key="2">
    <source>
        <dbReference type="EMBL" id="CDP34559.1"/>
    </source>
</evidence>
<gene>
    <name evidence="2" type="ORF">GNLVRS02_ARAD1C15246g</name>
</gene>